<evidence type="ECO:0000259" key="2">
    <source>
        <dbReference type="PROSITE" id="PS50914"/>
    </source>
</evidence>
<dbReference type="EMBL" id="SMAO01000006">
    <property type="protein sequence ID" value="TCT20290.1"/>
    <property type="molecule type" value="Genomic_DNA"/>
</dbReference>
<feature type="domain" description="BON" evidence="2">
    <location>
        <begin position="67"/>
        <end position="135"/>
    </location>
</feature>
<gene>
    <name evidence="3" type="ORF">EDC35_106218</name>
</gene>
<dbReference type="Pfam" id="PF04972">
    <property type="entry name" value="BON"/>
    <property type="match status" value="1"/>
</dbReference>
<dbReference type="OrthoDB" id="5569442at2"/>
<protein>
    <submittedName>
        <fullName evidence="3">Hyperosmotically inducible protein</fullName>
    </submittedName>
</protein>
<dbReference type="InterPro" id="IPR051686">
    <property type="entry name" value="Lipoprotein_DolP"/>
</dbReference>
<dbReference type="PROSITE" id="PS50914">
    <property type="entry name" value="BON"/>
    <property type="match status" value="1"/>
</dbReference>
<dbReference type="PANTHER" id="PTHR34606:SF16">
    <property type="entry name" value="BON DOMAIN-CONTAINING PROTEIN"/>
    <property type="match status" value="1"/>
</dbReference>
<feature type="signal peptide" evidence="1">
    <location>
        <begin position="1"/>
        <end position="23"/>
    </location>
</feature>
<dbReference type="AlphaFoldDB" id="A0A4R3MUW1"/>
<comment type="caution">
    <text evidence="3">The sequence shown here is derived from an EMBL/GenBank/DDBJ whole genome shotgun (WGS) entry which is preliminary data.</text>
</comment>
<dbReference type="Gene3D" id="3.30.1340.30">
    <property type="match status" value="1"/>
</dbReference>
<dbReference type="SMART" id="SM00749">
    <property type="entry name" value="BON"/>
    <property type="match status" value="1"/>
</dbReference>
<dbReference type="InterPro" id="IPR007055">
    <property type="entry name" value="BON_dom"/>
</dbReference>
<organism evidence="3 4">
    <name type="scientific">Thiobaca trueperi</name>
    <dbReference type="NCBI Taxonomy" id="127458"/>
    <lineage>
        <taxon>Bacteria</taxon>
        <taxon>Pseudomonadati</taxon>
        <taxon>Pseudomonadota</taxon>
        <taxon>Gammaproteobacteria</taxon>
        <taxon>Chromatiales</taxon>
        <taxon>Chromatiaceae</taxon>
        <taxon>Thiobaca</taxon>
    </lineage>
</organism>
<evidence type="ECO:0000313" key="4">
    <source>
        <dbReference type="Proteomes" id="UP000295717"/>
    </source>
</evidence>
<proteinExistence type="predicted"/>
<dbReference type="InterPro" id="IPR014004">
    <property type="entry name" value="Transpt-assoc_nodulatn_dom_bac"/>
</dbReference>
<keyword evidence="1" id="KW-0732">Signal</keyword>
<reference evidence="3 4" key="1">
    <citation type="submission" date="2019-03" db="EMBL/GenBank/DDBJ databases">
        <title>Genomic Encyclopedia of Type Strains, Phase IV (KMG-IV): sequencing the most valuable type-strain genomes for metagenomic binning, comparative biology and taxonomic classification.</title>
        <authorList>
            <person name="Goeker M."/>
        </authorList>
    </citation>
    <scope>NUCLEOTIDE SEQUENCE [LARGE SCALE GENOMIC DNA]</scope>
    <source>
        <strain evidence="3 4">DSM 13587</strain>
    </source>
</reference>
<dbReference type="Proteomes" id="UP000295717">
    <property type="component" value="Unassembled WGS sequence"/>
</dbReference>
<keyword evidence="4" id="KW-1185">Reference proteome</keyword>
<dbReference type="RefSeq" id="WP_132977683.1">
    <property type="nucleotide sequence ID" value="NZ_SMAO01000006.1"/>
</dbReference>
<feature type="chain" id="PRO_5020316413" evidence="1">
    <location>
        <begin position="24"/>
        <end position="137"/>
    </location>
</feature>
<dbReference type="PANTHER" id="PTHR34606">
    <property type="entry name" value="BON DOMAIN-CONTAINING PROTEIN"/>
    <property type="match status" value="1"/>
</dbReference>
<evidence type="ECO:0000313" key="3">
    <source>
        <dbReference type="EMBL" id="TCT20290.1"/>
    </source>
</evidence>
<evidence type="ECO:0000256" key="1">
    <source>
        <dbReference type="SAM" id="SignalP"/>
    </source>
</evidence>
<accession>A0A4R3MUW1</accession>
<sequence>MNSSQTILGLASLSLILTLGLTACEQEGTAEKAGQEIDRAAEKIGEKMDEARDSLDRRAERTGNYLGEATITGKIRAEILRDPSIKIFQFNIDTTNGAVKLSGVVDSQQSIDRIQKIARGVDGVKSVDSDLTVKGSE</sequence>
<name>A0A4R3MUW1_9GAMM</name>